<accession>A0A0A9C7G1</accession>
<evidence type="ECO:0000313" key="1">
    <source>
        <dbReference type="EMBL" id="JAD69350.1"/>
    </source>
</evidence>
<name>A0A0A9C7G1_ARUDO</name>
<reference evidence="1" key="1">
    <citation type="submission" date="2014-09" db="EMBL/GenBank/DDBJ databases">
        <authorList>
            <person name="Magalhaes I.L.F."/>
            <person name="Oliveira U."/>
            <person name="Santos F.R."/>
            <person name="Vidigal T.H.D.A."/>
            <person name="Brescovit A.D."/>
            <person name="Santos A.J."/>
        </authorList>
    </citation>
    <scope>NUCLEOTIDE SEQUENCE</scope>
    <source>
        <tissue evidence="1">Shoot tissue taken approximately 20 cm above the soil surface</tissue>
    </source>
</reference>
<proteinExistence type="predicted"/>
<protein>
    <submittedName>
        <fullName evidence="1">Uncharacterized protein</fullName>
    </submittedName>
</protein>
<sequence length="66" mass="7367">MEICLSAVLGELTTRSINFFISKRSKPPVLDVEDRLCRVLLRAEIIVDEAMGCTSQTELCSSSWTC</sequence>
<organism evidence="1">
    <name type="scientific">Arundo donax</name>
    <name type="common">Giant reed</name>
    <name type="synonym">Donax arundinaceus</name>
    <dbReference type="NCBI Taxonomy" id="35708"/>
    <lineage>
        <taxon>Eukaryota</taxon>
        <taxon>Viridiplantae</taxon>
        <taxon>Streptophyta</taxon>
        <taxon>Embryophyta</taxon>
        <taxon>Tracheophyta</taxon>
        <taxon>Spermatophyta</taxon>
        <taxon>Magnoliopsida</taxon>
        <taxon>Liliopsida</taxon>
        <taxon>Poales</taxon>
        <taxon>Poaceae</taxon>
        <taxon>PACMAD clade</taxon>
        <taxon>Arundinoideae</taxon>
        <taxon>Arundineae</taxon>
        <taxon>Arundo</taxon>
    </lineage>
</organism>
<dbReference type="EMBL" id="GBRH01228545">
    <property type="protein sequence ID" value="JAD69350.1"/>
    <property type="molecule type" value="Transcribed_RNA"/>
</dbReference>
<reference evidence="1" key="2">
    <citation type="journal article" date="2015" name="Data Brief">
        <title>Shoot transcriptome of the giant reed, Arundo donax.</title>
        <authorList>
            <person name="Barrero R.A."/>
            <person name="Guerrero F.D."/>
            <person name="Moolhuijzen P."/>
            <person name="Goolsby J.A."/>
            <person name="Tidwell J."/>
            <person name="Bellgard S.E."/>
            <person name="Bellgard M.I."/>
        </authorList>
    </citation>
    <scope>NUCLEOTIDE SEQUENCE</scope>
    <source>
        <tissue evidence="1">Shoot tissue taken approximately 20 cm above the soil surface</tissue>
    </source>
</reference>
<dbReference type="AlphaFoldDB" id="A0A0A9C7G1"/>